<dbReference type="Proteomes" id="UP001142078">
    <property type="component" value="Unassembled WGS sequence"/>
</dbReference>
<sequence length="143" mass="17160">MSTNRLVDYGIDDIDIVFYNSQDIEEKHEKKIVEYLNQELRDYFLWLDAKNEGRVHLWYKDKLGYDIEPYKSIEDAIDTWPTTAISLGVRKISEKCWEIYAPFGLRDIFKMKVVANNRQITKDIYDSKVKKWVQKWSELEVVQ</sequence>
<dbReference type="PANTHER" id="PTHR39166">
    <property type="entry name" value="BLL1166 PROTEIN"/>
    <property type="match status" value="1"/>
</dbReference>
<reference evidence="1" key="1">
    <citation type="submission" date="2022-07" db="EMBL/GenBank/DDBJ databases">
        <title>Enhanced cultured diversity of the mouse gut microbiota enables custom-made synthetic communities.</title>
        <authorList>
            <person name="Afrizal A."/>
        </authorList>
    </citation>
    <scope>NUCLEOTIDE SEQUENCE</scope>
    <source>
        <strain evidence="1">DSM 29482</strain>
    </source>
</reference>
<dbReference type="PANTHER" id="PTHR39166:SF1">
    <property type="entry name" value="BLL1166 PROTEIN"/>
    <property type="match status" value="1"/>
</dbReference>
<name>A0A9X2S7C8_9FIRM</name>
<dbReference type="RefSeq" id="WP_081915265.1">
    <property type="nucleotide sequence ID" value="NZ_CABKTM010000049.1"/>
</dbReference>
<gene>
    <name evidence="1" type="ORF">NSA23_07895</name>
</gene>
<dbReference type="AlphaFoldDB" id="A0A9X2S7C8"/>
<evidence type="ECO:0000313" key="1">
    <source>
        <dbReference type="EMBL" id="MCR2044041.1"/>
    </source>
</evidence>
<dbReference type="Pfam" id="PF06042">
    <property type="entry name" value="NTP_transf_6"/>
    <property type="match status" value="1"/>
</dbReference>
<keyword evidence="2" id="KW-1185">Reference proteome</keyword>
<accession>A0A9X2S7C8</accession>
<organism evidence="1 2">
    <name type="scientific">Anaerosalibacter massiliensis</name>
    <dbReference type="NCBI Taxonomy" id="1347392"/>
    <lineage>
        <taxon>Bacteria</taxon>
        <taxon>Bacillati</taxon>
        <taxon>Bacillota</taxon>
        <taxon>Tissierellia</taxon>
        <taxon>Tissierellales</taxon>
        <taxon>Sporanaerobacteraceae</taxon>
        <taxon>Anaerosalibacter</taxon>
    </lineage>
</organism>
<proteinExistence type="predicted"/>
<dbReference type="OrthoDB" id="1901124at2"/>
<evidence type="ECO:0000313" key="2">
    <source>
        <dbReference type="Proteomes" id="UP001142078"/>
    </source>
</evidence>
<dbReference type="EMBL" id="JANJZL010000004">
    <property type="protein sequence ID" value="MCR2044041.1"/>
    <property type="molecule type" value="Genomic_DNA"/>
</dbReference>
<dbReference type="InterPro" id="IPR009267">
    <property type="entry name" value="NTP_transf_6"/>
</dbReference>
<comment type="caution">
    <text evidence="1">The sequence shown here is derived from an EMBL/GenBank/DDBJ whole genome shotgun (WGS) entry which is preliminary data.</text>
</comment>
<protein>
    <submittedName>
        <fullName evidence="1">Nucleotidyltransferase family protein</fullName>
    </submittedName>
</protein>